<feature type="domain" description="UspA" evidence="3">
    <location>
        <begin position="11"/>
        <end position="153"/>
    </location>
</feature>
<proteinExistence type="inferred from homology"/>
<dbReference type="CDD" id="cd00293">
    <property type="entry name" value="USP-like"/>
    <property type="match status" value="1"/>
</dbReference>
<comment type="similarity">
    <text evidence="1">Belongs to the universal stress protein A family.</text>
</comment>
<sequence length="194" mass="20379">MTSSSSRRPVVLLPFDRSGDSEAAIDRVAQLLPDAEVTVLTVWQPAPERRETDTSGRTAPAEGTGRLDVTGQDAALTRATVGVHHAADAGLLARPRCQAADSGVARSIVAVADEMDADLIVMGRHGRSGQRYNELGETVRGVLEHTGRTVLVISGRDVPHEALGRGGTASVGHGGVHVRAWVPRTPEDEQDGAA</sequence>
<accession>A0A6J7FGG8</accession>
<dbReference type="Pfam" id="PF00582">
    <property type="entry name" value="Usp"/>
    <property type="match status" value="1"/>
</dbReference>
<organism evidence="4">
    <name type="scientific">freshwater metagenome</name>
    <dbReference type="NCBI Taxonomy" id="449393"/>
    <lineage>
        <taxon>unclassified sequences</taxon>
        <taxon>metagenomes</taxon>
        <taxon>ecological metagenomes</taxon>
    </lineage>
</organism>
<dbReference type="InterPro" id="IPR006016">
    <property type="entry name" value="UspA"/>
</dbReference>
<evidence type="ECO:0000313" key="4">
    <source>
        <dbReference type="EMBL" id="CAB4892604.1"/>
    </source>
</evidence>
<dbReference type="InterPro" id="IPR014729">
    <property type="entry name" value="Rossmann-like_a/b/a_fold"/>
</dbReference>
<feature type="region of interest" description="Disordered" evidence="2">
    <location>
        <begin position="46"/>
        <end position="66"/>
    </location>
</feature>
<dbReference type="PRINTS" id="PR01438">
    <property type="entry name" value="UNVRSLSTRESS"/>
</dbReference>
<dbReference type="AlphaFoldDB" id="A0A6J7FGG8"/>
<reference evidence="4" key="1">
    <citation type="submission" date="2020-05" db="EMBL/GenBank/DDBJ databases">
        <authorList>
            <person name="Chiriac C."/>
            <person name="Salcher M."/>
            <person name="Ghai R."/>
            <person name="Kavagutti S V."/>
        </authorList>
    </citation>
    <scope>NUCLEOTIDE SEQUENCE</scope>
</reference>
<dbReference type="SUPFAM" id="SSF52402">
    <property type="entry name" value="Adenine nucleotide alpha hydrolases-like"/>
    <property type="match status" value="1"/>
</dbReference>
<dbReference type="Gene3D" id="3.40.50.620">
    <property type="entry name" value="HUPs"/>
    <property type="match status" value="1"/>
</dbReference>
<dbReference type="PANTHER" id="PTHR46268:SF6">
    <property type="entry name" value="UNIVERSAL STRESS PROTEIN UP12"/>
    <property type="match status" value="1"/>
</dbReference>
<evidence type="ECO:0000256" key="2">
    <source>
        <dbReference type="SAM" id="MobiDB-lite"/>
    </source>
</evidence>
<gene>
    <name evidence="4" type="ORF">UFOPK3564_00108</name>
</gene>
<dbReference type="PANTHER" id="PTHR46268">
    <property type="entry name" value="STRESS RESPONSE PROTEIN NHAX"/>
    <property type="match status" value="1"/>
</dbReference>
<evidence type="ECO:0000256" key="1">
    <source>
        <dbReference type="ARBA" id="ARBA00008791"/>
    </source>
</evidence>
<name>A0A6J7FGG8_9ZZZZ</name>
<evidence type="ECO:0000259" key="3">
    <source>
        <dbReference type="Pfam" id="PF00582"/>
    </source>
</evidence>
<protein>
    <submittedName>
        <fullName evidence="4">Unannotated protein</fullName>
    </submittedName>
</protein>
<dbReference type="InterPro" id="IPR006015">
    <property type="entry name" value="Universal_stress_UspA"/>
</dbReference>
<dbReference type="EMBL" id="CAFBMK010000003">
    <property type="protein sequence ID" value="CAB4892604.1"/>
    <property type="molecule type" value="Genomic_DNA"/>
</dbReference>